<feature type="region of interest" description="Disordered" evidence="1">
    <location>
        <begin position="1"/>
        <end position="23"/>
    </location>
</feature>
<dbReference type="OrthoDB" id="2722301at2759"/>
<protein>
    <recommendedName>
        <fullName evidence="2">Protein kinase domain-containing protein</fullName>
    </recommendedName>
</protein>
<name>A0A2G8SGY0_9APHY</name>
<dbReference type="EMBL" id="AYKW01000008">
    <property type="protein sequence ID" value="PIL33034.1"/>
    <property type="molecule type" value="Genomic_DNA"/>
</dbReference>
<proteinExistence type="predicted"/>
<organism evidence="3 4">
    <name type="scientific">Ganoderma sinense ZZ0214-1</name>
    <dbReference type="NCBI Taxonomy" id="1077348"/>
    <lineage>
        <taxon>Eukaryota</taxon>
        <taxon>Fungi</taxon>
        <taxon>Dikarya</taxon>
        <taxon>Basidiomycota</taxon>
        <taxon>Agaricomycotina</taxon>
        <taxon>Agaricomycetes</taxon>
        <taxon>Polyporales</taxon>
        <taxon>Polyporaceae</taxon>
        <taxon>Ganoderma</taxon>
    </lineage>
</organism>
<dbReference type="GO" id="GO:0004672">
    <property type="term" value="F:protein kinase activity"/>
    <property type="evidence" value="ECO:0007669"/>
    <property type="project" value="InterPro"/>
</dbReference>
<evidence type="ECO:0000313" key="4">
    <source>
        <dbReference type="Proteomes" id="UP000230002"/>
    </source>
</evidence>
<evidence type="ECO:0000313" key="3">
    <source>
        <dbReference type="EMBL" id="PIL33034.1"/>
    </source>
</evidence>
<dbReference type="InterPro" id="IPR000719">
    <property type="entry name" value="Prot_kinase_dom"/>
</dbReference>
<dbReference type="SMART" id="SM00220">
    <property type="entry name" value="S_TKc"/>
    <property type="match status" value="1"/>
</dbReference>
<dbReference type="Proteomes" id="UP000230002">
    <property type="component" value="Unassembled WGS sequence"/>
</dbReference>
<gene>
    <name evidence="3" type="ORF">GSI_04483</name>
</gene>
<sequence>MDTRDGWKGSPNGSTEAMLDNSTLPNVPGGSLSMIVVEDNYTWRKMIPFWRAYRPWFAERGFHLFEPIPDDYKNGYIFPQPTQCPPALPYAKYVDIEPETSKQLTPFARFAPARDAHTRDVMIKLVKKDSDEYHVYQELLSCSHSSGADFQGALPPVAIFDSYHDFSFVVMPMWGYYAPIETLDTVGAILSLMRCLLKGLAFLHSRRIVHRDIDCHNIMVNYYSFGLYGKKFYHAVEEHRRGPDAVHCLMDYDRSLKLPSYTSLDTCRLPAEAALVSGTPYRPPDFNLAEYDYNPFAYDVGCLGNMFRITYSDIVPIVPMLAPLFDQMTTYVISERFKAADAFAFFEDATRQLPSSVLDMPVELEPDWDCLADSSLYWAKLPSDFCATPGLYRTPPPSLARRLLNAVAGYTVGWKILIFLRRVFRV</sequence>
<reference evidence="3 4" key="1">
    <citation type="journal article" date="2015" name="Sci. Rep.">
        <title>Chromosome-level genome map provides insights into diverse defense mechanisms in the medicinal fungus Ganoderma sinense.</title>
        <authorList>
            <person name="Zhu Y."/>
            <person name="Xu J."/>
            <person name="Sun C."/>
            <person name="Zhou S."/>
            <person name="Xu H."/>
            <person name="Nelson D.R."/>
            <person name="Qian J."/>
            <person name="Song J."/>
            <person name="Luo H."/>
            <person name="Xiang L."/>
            <person name="Li Y."/>
            <person name="Xu Z."/>
            <person name="Ji A."/>
            <person name="Wang L."/>
            <person name="Lu S."/>
            <person name="Hayward A."/>
            <person name="Sun W."/>
            <person name="Li X."/>
            <person name="Schwartz D.C."/>
            <person name="Wang Y."/>
            <person name="Chen S."/>
        </authorList>
    </citation>
    <scope>NUCLEOTIDE SEQUENCE [LARGE SCALE GENOMIC DNA]</scope>
    <source>
        <strain evidence="3 4">ZZ0214-1</strain>
    </source>
</reference>
<dbReference type="InterPro" id="IPR011009">
    <property type="entry name" value="Kinase-like_dom_sf"/>
</dbReference>
<feature type="compositionally biased region" description="Polar residues" evidence="1">
    <location>
        <begin position="11"/>
        <end position="23"/>
    </location>
</feature>
<comment type="caution">
    <text evidence="3">The sequence shown here is derived from an EMBL/GenBank/DDBJ whole genome shotgun (WGS) entry which is preliminary data.</text>
</comment>
<feature type="domain" description="Protein kinase" evidence="2">
    <location>
        <begin position="21"/>
        <end position="377"/>
    </location>
</feature>
<dbReference type="SUPFAM" id="SSF56112">
    <property type="entry name" value="Protein kinase-like (PK-like)"/>
    <property type="match status" value="1"/>
</dbReference>
<keyword evidence="4" id="KW-1185">Reference proteome</keyword>
<dbReference type="AlphaFoldDB" id="A0A2G8SGY0"/>
<dbReference type="Gene3D" id="1.10.510.10">
    <property type="entry name" value="Transferase(Phosphotransferase) domain 1"/>
    <property type="match status" value="1"/>
</dbReference>
<dbReference type="PROSITE" id="PS50011">
    <property type="entry name" value="PROTEIN_KINASE_DOM"/>
    <property type="match status" value="1"/>
</dbReference>
<evidence type="ECO:0000259" key="2">
    <source>
        <dbReference type="PROSITE" id="PS50011"/>
    </source>
</evidence>
<accession>A0A2G8SGY0</accession>
<evidence type="ECO:0000256" key="1">
    <source>
        <dbReference type="SAM" id="MobiDB-lite"/>
    </source>
</evidence>
<dbReference type="GO" id="GO:0005524">
    <property type="term" value="F:ATP binding"/>
    <property type="evidence" value="ECO:0007669"/>
    <property type="project" value="InterPro"/>
</dbReference>